<dbReference type="EMBL" id="WTYL01000001">
    <property type="protein sequence ID" value="MXP42987.1"/>
    <property type="molecule type" value="Genomic_DNA"/>
</dbReference>
<evidence type="ECO:0000313" key="1">
    <source>
        <dbReference type="EMBL" id="MXP42987.1"/>
    </source>
</evidence>
<name>A0A845B0N6_9SPHN</name>
<evidence type="ECO:0000313" key="2">
    <source>
        <dbReference type="Proteomes" id="UP000431922"/>
    </source>
</evidence>
<proteinExistence type="predicted"/>
<reference evidence="1 2" key="1">
    <citation type="submission" date="2019-12" db="EMBL/GenBank/DDBJ databases">
        <title>Genomic-based taxomic classification of the family Erythrobacteraceae.</title>
        <authorList>
            <person name="Xu L."/>
        </authorList>
    </citation>
    <scope>NUCLEOTIDE SEQUENCE [LARGE SCALE GENOMIC DNA]</scope>
    <source>
        <strain evidence="1 2">KCTC 42453</strain>
    </source>
</reference>
<keyword evidence="2" id="KW-1185">Reference proteome</keyword>
<protein>
    <submittedName>
        <fullName evidence="1">Uncharacterized protein</fullName>
    </submittedName>
</protein>
<dbReference type="RefSeq" id="WP_160754641.1">
    <property type="nucleotide sequence ID" value="NZ_WTYL01000001.1"/>
</dbReference>
<dbReference type="AlphaFoldDB" id="A0A845B0N6"/>
<comment type="caution">
    <text evidence="1">The sequence shown here is derived from an EMBL/GenBank/DDBJ whole genome shotgun (WGS) entry which is preliminary data.</text>
</comment>
<sequence length="75" mass="8259">MENPTLDALLILIAELHKSGAIDTANLTSMGRRLDLADLEDIGDRVRFIPLSNAVDDPKRIRSHMHLVDGGNKPD</sequence>
<gene>
    <name evidence="1" type="ORF">GRI65_00790</name>
</gene>
<dbReference type="Proteomes" id="UP000431922">
    <property type="component" value="Unassembled WGS sequence"/>
</dbReference>
<accession>A0A845B0N6</accession>
<organism evidence="1 2">
    <name type="scientific">Allopontixanthobacter sediminis</name>
    <dbReference type="NCBI Taxonomy" id="1689985"/>
    <lineage>
        <taxon>Bacteria</taxon>
        <taxon>Pseudomonadati</taxon>
        <taxon>Pseudomonadota</taxon>
        <taxon>Alphaproteobacteria</taxon>
        <taxon>Sphingomonadales</taxon>
        <taxon>Erythrobacteraceae</taxon>
        <taxon>Allopontixanthobacter</taxon>
    </lineage>
</organism>